<dbReference type="AlphaFoldDB" id="A0A914V9G7"/>
<evidence type="ECO:0000313" key="3">
    <source>
        <dbReference type="Proteomes" id="UP000887566"/>
    </source>
</evidence>
<feature type="signal peptide" evidence="2">
    <location>
        <begin position="1"/>
        <end position="20"/>
    </location>
</feature>
<organism evidence="3 4">
    <name type="scientific">Plectus sambesii</name>
    <dbReference type="NCBI Taxonomy" id="2011161"/>
    <lineage>
        <taxon>Eukaryota</taxon>
        <taxon>Metazoa</taxon>
        <taxon>Ecdysozoa</taxon>
        <taxon>Nematoda</taxon>
        <taxon>Chromadorea</taxon>
        <taxon>Plectida</taxon>
        <taxon>Plectina</taxon>
        <taxon>Plectoidea</taxon>
        <taxon>Plectidae</taxon>
        <taxon>Plectus</taxon>
    </lineage>
</organism>
<dbReference type="PROSITE" id="PS51257">
    <property type="entry name" value="PROKAR_LIPOPROTEIN"/>
    <property type="match status" value="1"/>
</dbReference>
<sequence>MKSTKLFLACVALTVACAQAKPQPPNGGPPPPPPNGGPPPPPPPNGGPPPPPPGPPRKAPKSDKSHEKSGEEVHCGQPDSSWLSTLNADTQAQVAAVWKDYTIVNNCTDQLAAQRKILKDAFMAIMDEKAANLSAAAKAVYDQMKTGMAAFEALSPEDQAALEALRPPGGSAFGGKKGHDHSKSSEESSAAVESAEESAEEDDF</sequence>
<dbReference type="Proteomes" id="UP000887566">
    <property type="component" value="Unplaced"/>
</dbReference>
<feature type="region of interest" description="Disordered" evidence="1">
    <location>
        <begin position="20"/>
        <end position="79"/>
    </location>
</feature>
<dbReference type="WBParaSite" id="PSAMB.scaffold1707size28553.g14503.t1">
    <property type="protein sequence ID" value="PSAMB.scaffold1707size28553.g14503.t1"/>
    <property type="gene ID" value="PSAMB.scaffold1707size28553.g14503"/>
</dbReference>
<accession>A0A914V9G7</accession>
<keyword evidence="2" id="KW-0732">Signal</keyword>
<feature type="chain" id="PRO_5037195477" evidence="2">
    <location>
        <begin position="21"/>
        <end position="204"/>
    </location>
</feature>
<evidence type="ECO:0000256" key="2">
    <source>
        <dbReference type="SAM" id="SignalP"/>
    </source>
</evidence>
<evidence type="ECO:0000313" key="4">
    <source>
        <dbReference type="WBParaSite" id="PSAMB.scaffold1707size28553.g14503.t1"/>
    </source>
</evidence>
<feature type="compositionally biased region" description="Pro residues" evidence="1">
    <location>
        <begin position="22"/>
        <end position="57"/>
    </location>
</feature>
<reference evidence="4" key="1">
    <citation type="submission" date="2022-11" db="UniProtKB">
        <authorList>
            <consortium name="WormBaseParasite"/>
        </authorList>
    </citation>
    <scope>IDENTIFICATION</scope>
</reference>
<proteinExistence type="predicted"/>
<evidence type="ECO:0000256" key="1">
    <source>
        <dbReference type="SAM" id="MobiDB-lite"/>
    </source>
</evidence>
<protein>
    <submittedName>
        <fullName evidence="4">Uncharacterized protein</fullName>
    </submittedName>
</protein>
<feature type="compositionally biased region" description="Acidic residues" evidence="1">
    <location>
        <begin position="194"/>
        <end position="204"/>
    </location>
</feature>
<keyword evidence="3" id="KW-1185">Reference proteome</keyword>
<name>A0A914V9G7_9BILA</name>
<feature type="region of interest" description="Disordered" evidence="1">
    <location>
        <begin position="164"/>
        <end position="204"/>
    </location>
</feature>
<feature type="compositionally biased region" description="Basic and acidic residues" evidence="1">
    <location>
        <begin position="60"/>
        <end position="74"/>
    </location>
</feature>